<evidence type="ECO:0000256" key="8">
    <source>
        <dbReference type="ARBA" id="ARBA00022527"/>
    </source>
</evidence>
<dbReference type="Pfam" id="PF00069">
    <property type="entry name" value="Pkinase"/>
    <property type="match status" value="1"/>
</dbReference>
<keyword evidence="22" id="KW-0812">Transmembrane</keyword>
<comment type="cofactor">
    <cofactor evidence="1">
        <name>Mg(2+)</name>
        <dbReference type="ChEBI" id="CHEBI:18420"/>
    </cofactor>
</comment>
<gene>
    <name evidence="24" type="ORF">TKK_001936</name>
</gene>
<dbReference type="InterPro" id="IPR008271">
    <property type="entry name" value="Ser/Thr_kinase_AS"/>
</dbReference>
<keyword evidence="25" id="KW-1185">Reference proteome</keyword>
<evidence type="ECO:0000256" key="11">
    <source>
        <dbReference type="ARBA" id="ARBA00022723"/>
    </source>
</evidence>
<comment type="catalytic activity">
    <reaction evidence="19">
        <text>L-threonyl-[protein] + ATP = O-phospho-L-threonyl-[protein] + ADP + H(+)</text>
        <dbReference type="Rhea" id="RHEA:46608"/>
        <dbReference type="Rhea" id="RHEA-COMP:11060"/>
        <dbReference type="Rhea" id="RHEA-COMP:11605"/>
        <dbReference type="ChEBI" id="CHEBI:15378"/>
        <dbReference type="ChEBI" id="CHEBI:30013"/>
        <dbReference type="ChEBI" id="CHEBI:30616"/>
        <dbReference type="ChEBI" id="CHEBI:61977"/>
        <dbReference type="ChEBI" id="CHEBI:456216"/>
        <dbReference type="EC" id="2.7.11.1"/>
    </reaction>
</comment>
<reference evidence="24 25" key="1">
    <citation type="journal article" date="2024" name="bioRxiv">
        <title>A reference genome for Trichogramma kaykai: A tiny desert-dwelling parasitoid wasp with competing sex-ratio distorters.</title>
        <authorList>
            <person name="Culotta J."/>
            <person name="Lindsey A.R."/>
        </authorList>
    </citation>
    <scope>NUCLEOTIDE SEQUENCE [LARGE SCALE GENOMIC DNA]</scope>
    <source>
        <strain evidence="24 25">KSX58</strain>
    </source>
</reference>
<evidence type="ECO:0000256" key="4">
    <source>
        <dbReference type="ARBA" id="ARBA00004245"/>
    </source>
</evidence>
<dbReference type="PANTHER" id="PTHR24055">
    <property type="entry name" value="MITOGEN-ACTIVATED PROTEIN KINASE"/>
    <property type="match status" value="1"/>
</dbReference>
<evidence type="ECO:0000313" key="25">
    <source>
        <dbReference type="Proteomes" id="UP001627154"/>
    </source>
</evidence>
<dbReference type="GO" id="GO:0005929">
    <property type="term" value="C:cilium"/>
    <property type="evidence" value="ECO:0007669"/>
    <property type="project" value="UniProtKB-SubCell"/>
</dbReference>
<evidence type="ECO:0000256" key="13">
    <source>
        <dbReference type="ARBA" id="ARBA00022777"/>
    </source>
</evidence>
<evidence type="ECO:0000256" key="16">
    <source>
        <dbReference type="ARBA" id="ARBA00023212"/>
    </source>
</evidence>
<evidence type="ECO:0000259" key="23">
    <source>
        <dbReference type="PROSITE" id="PS50011"/>
    </source>
</evidence>
<dbReference type="PROSITE" id="PS00108">
    <property type="entry name" value="PROTEIN_KINASE_ST"/>
    <property type="match status" value="1"/>
</dbReference>
<comment type="catalytic activity">
    <reaction evidence="20">
        <text>L-seryl-[protein] + ATP = O-phospho-L-seryl-[protein] + ADP + H(+)</text>
        <dbReference type="Rhea" id="RHEA:17989"/>
        <dbReference type="Rhea" id="RHEA-COMP:9863"/>
        <dbReference type="Rhea" id="RHEA-COMP:11604"/>
        <dbReference type="ChEBI" id="CHEBI:15378"/>
        <dbReference type="ChEBI" id="CHEBI:29999"/>
        <dbReference type="ChEBI" id="CHEBI:30616"/>
        <dbReference type="ChEBI" id="CHEBI:83421"/>
        <dbReference type="ChEBI" id="CHEBI:456216"/>
        <dbReference type="EC" id="2.7.11.1"/>
    </reaction>
</comment>
<accession>A0ABD2XK32</accession>
<evidence type="ECO:0000256" key="15">
    <source>
        <dbReference type="ARBA" id="ARBA00022842"/>
    </source>
</evidence>
<comment type="subcellular location">
    <subcellularLocation>
        <location evidence="3">Cell projection</location>
        <location evidence="3">Cilium</location>
    </subcellularLocation>
    <subcellularLocation>
        <location evidence="4">Cytoplasm</location>
        <location evidence="4">Cytoskeleton</location>
    </subcellularLocation>
    <subcellularLocation>
        <location evidence="2">Nucleus</location>
    </subcellularLocation>
</comment>
<evidence type="ECO:0000256" key="18">
    <source>
        <dbReference type="ARBA" id="ARBA00023273"/>
    </source>
</evidence>
<comment type="caution">
    <text evidence="24">The sequence shown here is derived from an EMBL/GenBank/DDBJ whole genome shotgun (WGS) entry which is preliminary data.</text>
</comment>
<evidence type="ECO:0000256" key="22">
    <source>
        <dbReference type="SAM" id="Phobius"/>
    </source>
</evidence>
<dbReference type="EMBL" id="JBJJXI010000020">
    <property type="protein sequence ID" value="KAL3405550.1"/>
    <property type="molecule type" value="Genomic_DNA"/>
</dbReference>
<evidence type="ECO:0000256" key="9">
    <source>
        <dbReference type="ARBA" id="ARBA00022553"/>
    </source>
</evidence>
<keyword evidence="15" id="KW-0460">Magnesium</keyword>
<evidence type="ECO:0000256" key="2">
    <source>
        <dbReference type="ARBA" id="ARBA00004123"/>
    </source>
</evidence>
<dbReference type="GO" id="GO:0005856">
    <property type="term" value="C:cytoskeleton"/>
    <property type="evidence" value="ECO:0007669"/>
    <property type="project" value="UniProtKB-SubCell"/>
</dbReference>
<feature type="transmembrane region" description="Helical" evidence="22">
    <location>
        <begin position="725"/>
        <end position="741"/>
    </location>
</feature>
<dbReference type="FunFam" id="1.10.510.10:FF:000104">
    <property type="entry name" value="serine/threonine-protein kinase MAK isoform X1"/>
    <property type="match status" value="1"/>
</dbReference>
<evidence type="ECO:0000256" key="3">
    <source>
        <dbReference type="ARBA" id="ARBA00004138"/>
    </source>
</evidence>
<dbReference type="PROSITE" id="PS00107">
    <property type="entry name" value="PROTEIN_KINASE_ATP"/>
    <property type="match status" value="1"/>
</dbReference>
<proteinExistence type="inferred from homology"/>
<evidence type="ECO:0000256" key="21">
    <source>
        <dbReference type="PROSITE-ProRule" id="PRU10141"/>
    </source>
</evidence>
<evidence type="ECO:0000313" key="24">
    <source>
        <dbReference type="EMBL" id="KAL3405550.1"/>
    </source>
</evidence>
<organism evidence="24 25">
    <name type="scientific">Trichogramma kaykai</name>
    <dbReference type="NCBI Taxonomy" id="54128"/>
    <lineage>
        <taxon>Eukaryota</taxon>
        <taxon>Metazoa</taxon>
        <taxon>Ecdysozoa</taxon>
        <taxon>Arthropoda</taxon>
        <taxon>Hexapoda</taxon>
        <taxon>Insecta</taxon>
        <taxon>Pterygota</taxon>
        <taxon>Neoptera</taxon>
        <taxon>Endopterygota</taxon>
        <taxon>Hymenoptera</taxon>
        <taxon>Apocrita</taxon>
        <taxon>Proctotrupomorpha</taxon>
        <taxon>Chalcidoidea</taxon>
        <taxon>Trichogrammatidae</taxon>
        <taxon>Trichogramma</taxon>
    </lineage>
</organism>
<keyword evidence="13" id="KW-0418">Kinase</keyword>
<evidence type="ECO:0000256" key="1">
    <source>
        <dbReference type="ARBA" id="ARBA00001946"/>
    </source>
</evidence>
<dbReference type="PROSITE" id="PS50011">
    <property type="entry name" value="PROTEIN_KINASE_DOM"/>
    <property type="match status" value="1"/>
</dbReference>
<keyword evidence="9" id="KW-0597">Phosphoprotein</keyword>
<evidence type="ECO:0000256" key="17">
    <source>
        <dbReference type="ARBA" id="ARBA00023242"/>
    </source>
</evidence>
<keyword evidence="22" id="KW-1133">Transmembrane helix</keyword>
<keyword evidence="10" id="KW-0808">Transferase</keyword>
<dbReference type="InterPro" id="IPR017441">
    <property type="entry name" value="Protein_kinase_ATP_BS"/>
</dbReference>
<evidence type="ECO:0000256" key="12">
    <source>
        <dbReference type="ARBA" id="ARBA00022741"/>
    </source>
</evidence>
<keyword evidence="7" id="KW-0963">Cytoplasm</keyword>
<evidence type="ECO:0000256" key="10">
    <source>
        <dbReference type="ARBA" id="ARBA00022679"/>
    </source>
</evidence>
<dbReference type="GO" id="GO:0046872">
    <property type="term" value="F:metal ion binding"/>
    <property type="evidence" value="ECO:0007669"/>
    <property type="project" value="UniProtKB-KW"/>
</dbReference>
<dbReference type="FunFam" id="3.30.200.20:FF:000071">
    <property type="entry name" value="serine/threonine-protein kinase MAK isoform X1"/>
    <property type="match status" value="1"/>
</dbReference>
<dbReference type="SUPFAM" id="SSF56112">
    <property type="entry name" value="Protein kinase-like (PK-like)"/>
    <property type="match status" value="1"/>
</dbReference>
<keyword evidence="14 21" id="KW-0067">ATP-binding</keyword>
<feature type="transmembrane region" description="Helical" evidence="22">
    <location>
        <begin position="687"/>
        <end position="704"/>
    </location>
</feature>
<feature type="domain" description="Protein kinase" evidence="23">
    <location>
        <begin position="6"/>
        <end position="286"/>
    </location>
</feature>
<evidence type="ECO:0000256" key="19">
    <source>
        <dbReference type="ARBA" id="ARBA00047899"/>
    </source>
</evidence>
<keyword evidence="11" id="KW-0479">Metal-binding</keyword>
<protein>
    <recommendedName>
        <fullName evidence="6">non-specific serine/threonine protein kinase</fullName>
        <ecNumber evidence="6">2.7.11.1</ecNumber>
    </recommendedName>
</protein>
<dbReference type="SMART" id="SM00220">
    <property type="entry name" value="S_TKc"/>
    <property type="match status" value="1"/>
</dbReference>
<dbReference type="Proteomes" id="UP001627154">
    <property type="component" value="Unassembled WGS sequence"/>
</dbReference>
<dbReference type="Gene3D" id="3.30.200.20">
    <property type="entry name" value="Phosphorylase Kinase, domain 1"/>
    <property type="match status" value="1"/>
</dbReference>
<dbReference type="InterPro" id="IPR050117">
    <property type="entry name" value="MAPK"/>
</dbReference>
<evidence type="ECO:0000256" key="7">
    <source>
        <dbReference type="ARBA" id="ARBA00022490"/>
    </source>
</evidence>
<dbReference type="InterPro" id="IPR011009">
    <property type="entry name" value="Kinase-like_dom_sf"/>
</dbReference>
<evidence type="ECO:0000256" key="14">
    <source>
        <dbReference type="ARBA" id="ARBA00022840"/>
    </source>
</evidence>
<keyword evidence="12 21" id="KW-0547">Nucleotide-binding</keyword>
<dbReference type="CDD" id="cd07830">
    <property type="entry name" value="STKc_MAK_like"/>
    <property type="match status" value="1"/>
</dbReference>
<dbReference type="GO" id="GO:0005524">
    <property type="term" value="F:ATP binding"/>
    <property type="evidence" value="ECO:0007669"/>
    <property type="project" value="UniProtKB-UniRule"/>
</dbReference>
<keyword evidence="8" id="KW-0723">Serine/threonine-protein kinase</keyword>
<evidence type="ECO:0000256" key="5">
    <source>
        <dbReference type="ARBA" id="ARBA00006485"/>
    </source>
</evidence>
<keyword evidence="17" id="KW-0539">Nucleus</keyword>
<dbReference type="Gene3D" id="1.10.510.10">
    <property type="entry name" value="Transferase(Phosphotransferase) domain 1"/>
    <property type="match status" value="1"/>
</dbReference>
<evidence type="ECO:0000256" key="6">
    <source>
        <dbReference type="ARBA" id="ARBA00012513"/>
    </source>
</evidence>
<feature type="binding site" evidence="21">
    <location>
        <position position="35"/>
    </location>
    <ligand>
        <name>ATP</name>
        <dbReference type="ChEBI" id="CHEBI:30616"/>
    </ligand>
</feature>
<keyword evidence="22" id="KW-0472">Membrane</keyword>
<keyword evidence="18" id="KW-0966">Cell projection</keyword>
<dbReference type="AlphaFoldDB" id="A0ABD2XK32"/>
<evidence type="ECO:0000256" key="20">
    <source>
        <dbReference type="ARBA" id="ARBA00048679"/>
    </source>
</evidence>
<comment type="similarity">
    <text evidence="5">Belongs to the protein kinase superfamily. CMGC Ser/Thr protein kinase family. CDC2/CDKX subfamily.</text>
</comment>
<dbReference type="GO" id="GO:0005634">
    <property type="term" value="C:nucleus"/>
    <property type="evidence" value="ECO:0007669"/>
    <property type="project" value="UniProtKB-SubCell"/>
</dbReference>
<dbReference type="EC" id="2.7.11.1" evidence="6"/>
<name>A0ABD2XK32_9HYME</name>
<dbReference type="GO" id="GO:0004674">
    <property type="term" value="F:protein serine/threonine kinase activity"/>
    <property type="evidence" value="ECO:0007669"/>
    <property type="project" value="UniProtKB-KW"/>
</dbReference>
<dbReference type="InterPro" id="IPR000719">
    <property type="entry name" value="Prot_kinase_dom"/>
</dbReference>
<keyword evidence="16" id="KW-0206">Cytoskeleton</keyword>
<sequence>MTMNRYIQLNQLGDGTFGSVVLGERIDTGERVAIKRMKRKYYSWEEAMNLREVKSLKKLSHANVVKLKEVIRENDVLYFVFEYMKENLYQLMKDRDKLFPESTIKNMVFQVLQGLAFMHKHGFFHRDMKPENLLCMGPELVKIADFGLAREIRSRPPYTDYVSTRWYRAPEVLLHSTSYNSPIDVWAVGCIMAELYTFRPLFPGKSEIDEIFKICSVIGTPDRQDWPEGYQLAAAMNFRFPNFTRTSLRVLIPNAGHEAVVLMEDMLQWNPAKRPTAQQALRYPYFQLGNQRLITGKKMSAQRELVMNKVNLPPPQAGLVQQQQQLPNGNGSVKTIGSGAENRASAEATLIRQPQQKVIQPVQPLVQNGLPLLARAGLKKDGTSATGQLPTQKKWDDDEFANELLGNILNRDDVKSRLLPERVYKENRANWNGNYHQADNLSGLGSGQLHHQHQRANLPGWYEQMPHVNNRVKQQQQQPSATTSTIFGQNVVSAAHGRRVSAKMPARYGLAQSPSQLPSSSSREGSHAFINNVQPLHLAIVAFCLVNLVAAATTTWTKLNVNNDFVGEDEEEGEDYYYRRRRIDAHQLVEILRKLDYRELLALCCELIWLLVASILRYLGHLLANYGRSPIDPRIIANFLRFRENVQEDKETTMEMEELKDKDSNSGNSTCDCCSSYVEELTNWKKLFLFSVAIMACELLIFCCNQLFRRARASRCFNKKSTTRVLLIVGSVALPLVYYIVTNSEAAHSGSGLPMPPSASAAAAATKIESAGSAAYWPSIMRETQPHHHPRHPHQSTAVIQPFRHQQQQQQPAIPLRGRLSTIEQQQQQQQNTRLPYPSVYGTQNIKPANKLLLNGLLNNRPANGVTTTTTTTTARTDWPVKFTK</sequence>